<dbReference type="Pfam" id="PF00563">
    <property type="entry name" value="EAL"/>
    <property type="match status" value="1"/>
</dbReference>
<dbReference type="Pfam" id="PF00990">
    <property type="entry name" value="GGDEF"/>
    <property type="match status" value="1"/>
</dbReference>
<dbReference type="SMART" id="SM00267">
    <property type="entry name" value="GGDEF"/>
    <property type="match status" value="1"/>
</dbReference>
<dbReference type="EMBL" id="UOFF01000369">
    <property type="protein sequence ID" value="VAW57304.1"/>
    <property type="molecule type" value="Genomic_DNA"/>
</dbReference>
<organism evidence="5">
    <name type="scientific">hydrothermal vent metagenome</name>
    <dbReference type="NCBI Taxonomy" id="652676"/>
    <lineage>
        <taxon>unclassified sequences</taxon>
        <taxon>metagenomes</taxon>
        <taxon>ecological metagenomes</taxon>
    </lineage>
</organism>
<dbReference type="GO" id="GO:0000160">
    <property type="term" value="P:phosphorelay signal transduction system"/>
    <property type="evidence" value="ECO:0007669"/>
    <property type="project" value="InterPro"/>
</dbReference>
<feature type="domain" description="PAC" evidence="2">
    <location>
        <begin position="218"/>
        <end position="270"/>
    </location>
</feature>
<dbReference type="Gene3D" id="3.30.70.270">
    <property type="match status" value="1"/>
</dbReference>
<evidence type="ECO:0000313" key="5">
    <source>
        <dbReference type="EMBL" id="VAW57304.1"/>
    </source>
</evidence>
<proteinExistence type="predicted"/>
<dbReference type="NCBIfam" id="TIGR00254">
    <property type="entry name" value="GGDEF"/>
    <property type="match status" value="1"/>
</dbReference>
<dbReference type="SMART" id="SM00448">
    <property type="entry name" value="REC"/>
    <property type="match status" value="1"/>
</dbReference>
<dbReference type="PROSITE" id="PS50887">
    <property type="entry name" value="GGDEF"/>
    <property type="match status" value="1"/>
</dbReference>
<dbReference type="SUPFAM" id="SSF141868">
    <property type="entry name" value="EAL domain-like"/>
    <property type="match status" value="1"/>
</dbReference>
<dbReference type="Pfam" id="PF00072">
    <property type="entry name" value="Response_reg"/>
    <property type="match status" value="1"/>
</dbReference>
<dbReference type="InterPro" id="IPR000700">
    <property type="entry name" value="PAS-assoc_C"/>
</dbReference>
<protein>
    <submittedName>
        <fullName evidence="5">Diguanylate cyclase/phosphodiesterase (GGDEF &amp; EAL domains) with PAS/PAC sensor(S)</fullName>
    </submittedName>
</protein>
<dbReference type="Pfam" id="PF08447">
    <property type="entry name" value="PAS_3"/>
    <property type="match status" value="1"/>
</dbReference>
<dbReference type="SMART" id="SM00052">
    <property type="entry name" value="EAL"/>
    <property type="match status" value="1"/>
</dbReference>
<dbReference type="AlphaFoldDB" id="A0A3B0XMA1"/>
<gene>
    <name evidence="5" type="ORF">MNBD_GAMMA07-104</name>
</gene>
<dbReference type="Gene3D" id="2.10.70.100">
    <property type="match status" value="1"/>
</dbReference>
<dbReference type="PROSITE" id="PS50113">
    <property type="entry name" value="PAC"/>
    <property type="match status" value="1"/>
</dbReference>
<feature type="domain" description="EAL" evidence="3">
    <location>
        <begin position="445"/>
        <end position="694"/>
    </location>
</feature>
<sequence>MSELANLIVAERQTPLLLVVDDDILIRSMLTKALQRQGLETIEASNGAAGIELFQQFRPDLVLLDVLMPIINGFEACREMRVIDPENTVPIIMLTGLDDVASVDKAFDAGATDFISKPINWSLFSQRVRYALRSREMDFELRKNQHRVAHTLQAAMLGYWDWDLKTGEFSFPAGVLEMLGIDRSSGTMFEDLLKYVPEEDRSRVVHAFDDARERGVRFVLEHRIWGIDNKERYVYQQCNIIMGEDKKPSYILGTIQDITALKRAEDMILHQAYHDLLTDLPNQTLFKERLTHAIKVAEHAVHKVAVVVMDIDRFQLINDSLGYDIGNELLVAFAGFLSSIINEGDTIARISGNEFSLLLESEFSTEEITGVLYNLNKALKANTFDLGNQEIILSLSLGVSLYPDDEKDAGELIACANAAMRKAKGLGGDQVHFYTSNMNRRVDDRLRMETDLRNAIENEEFELFYQPQVDVKTRKIIATEALVRWRHEEYGLVSPIRFIPLAEETGLILPLGHYVLEHAIKQTKAWSLLGFDLDVGINLSARQFMQEDLVDQIQQLISKYDLNPSHIDLEITETIAMTDAENSVKKLHQLKELGVKLSMDDFGTGYSSLSYLHQFPLDILKIDRSFVKDIANNNEDGAIAKAVIAMAHSMNLKVIAEGVETEEQYKFLKDHGCEMIQGYLISKPLSVEKFEKIL</sequence>
<dbReference type="CDD" id="cd01948">
    <property type="entry name" value="EAL"/>
    <property type="match status" value="1"/>
</dbReference>
<dbReference type="InterPro" id="IPR035965">
    <property type="entry name" value="PAS-like_dom_sf"/>
</dbReference>
<dbReference type="InterPro" id="IPR035919">
    <property type="entry name" value="EAL_sf"/>
</dbReference>
<dbReference type="PANTHER" id="PTHR44757">
    <property type="entry name" value="DIGUANYLATE CYCLASE DGCP"/>
    <property type="match status" value="1"/>
</dbReference>
<dbReference type="PANTHER" id="PTHR44757:SF2">
    <property type="entry name" value="BIOFILM ARCHITECTURE MAINTENANCE PROTEIN MBAA"/>
    <property type="match status" value="1"/>
</dbReference>
<dbReference type="InterPro" id="IPR001789">
    <property type="entry name" value="Sig_transdc_resp-reg_receiver"/>
</dbReference>
<feature type="domain" description="Response regulatory" evidence="1">
    <location>
        <begin position="16"/>
        <end position="132"/>
    </location>
</feature>
<dbReference type="SUPFAM" id="SSF55785">
    <property type="entry name" value="PYP-like sensor domain (PAS domain)"/>
    <property type="match status" value="1"/>
</dbReference>
<dbReference type="InterPro" id="IPR000160">
    <property type="entry name" value="GGDEF_dom"/>
</dbReference>
<dbReference type="Gene3D" id="3.40.50.2300">
    <property type="match status" value="1"/>
</dbReference>
<dbReference type="InterPro" id="IPR001633">
    <property type="entry name" value="EAL_dom"/>
</dbReference>
<dbReference type="InterPro" id="IPR043128">
    <property type="entry name" value="Rev_trsase/Diguanyl_cyclase"/>
</dbReference>
<dbReference type="SUPFAM" id="SSF52172">
    <property type="entry name" value="CheY-like"/>
    <property type="match status" value="1"/>
</dbReference>
<dbReference type="PROSITE" id="PS50110">
    <property type="entry name" value="RESPONSE_REGULATORY"/>
    <property type="match status" value="1"/>
</dbReference>
<dbReference type="FunFam" id="3.20.20.450:FF:000001">
    <property type="entry name" value="Cyclic di-GMP phosphodiesterase yahA"/>
    <property type="match status" value="1"/>
</dbReference>
<dbReference type="PROSITE" id="PS50883">
    <property type="entry name" value="EAL"/>
    <property type="match status" value="1"/>
</dbReference>
<evidence type="ECO:0000259" key="4">
    <source>
        <dbReference type="PROSITE" id="PS50887"/>
    </source>
</evidence>
<evidence type="ECO:0000259" key="1">
    <source>
        <dbReference type="PROSITE" id="PS50110"/>
    </source>
</evidence>
<dbReference type="CDD" id="cd01949">
    <property type="entry name" value="GGDEF"/>
    <property type="match status" value="1"/>
</dbReference>
<dbReference type="InterPro" id="IPR013655">
    <property type="entry name" value="PAS_fold_3"/>
</dbReference>
<dbReference type="Gene3D" id="3.20.20.450">
    <property type="entry name" value="EAL domain"/>
    <property type="match status" value="1"/>
</dbReference>
<name>A0A3B0XMA1_9ZZZZ</name>
<dbReference type="InterPro" id="IPR011006">
    <property type="entry name" value="CheY-like_superfamily"/>
</dbReference>
<dbReference type="InterPro" id="IPR052155">
    <property type="entry name" value="Biofilm_reg_signaling"/>
</dbReference>
<evidence type="ECO:0000259" key="2">
    <source>
        <dbReference type="PROSITE" id="PS50113"/>
    </source>
</evidence>
<evidence type="ECO:0000259" key="3">
    <source>
        <dbReference type="PROSITE" id="PS50883"/>
    </source>
</evidence>
<dbReference type="InterPro" id="IPR029787">
    <property type="entry name" value="Nucleotide_cyclase"/>
</dbReference>
<accession>A0A3B0XMA1</accession>
<dbReference type="SUPFAM" id="SSF55073">
    <property type="entry name" value="Nucleotide cyclase"/>
    <property type="match status" value="1"/>
</dbReference>
<reference evidence="5" key="1">
    <citation type="submission" date="2018-06" db="EMBL/GenBank/DDBJ databases">
        <authorList>
            <person name="Zhirakovskaya E."/>
        </authorList>
    </citation>
    <scope>NUCLEOTIDE SEQUENCE</scope>
</reference>
<dbReference type="Gene3D" id="3.30.450.20">
    <property type="entry name" value="PAS domain"/>
    <property type="match status" value="1"/>
</dbReference>
<feature type="domain" description="GGDEF" evidence="4">
    <location>
        <begin position="302"/>
        <end position="436"/>
    </location>
</feature>